<sequence length="660" mass="76585">DYQMEVAKPALNGENIIICLPTGSGKTRVAVYITKDHLDKKKKASEPGKVIVLVNKVPLVEQHLRKEFNPFLKRWYQVIGLSGDSELKISFPEVVKRNDVIICTAQILENSLLNATEEDEGVHLSDFSLMIIDECHHTQKEGVYNNIMRRYLKDKIKNRKQAKENKPLIPQPQILGLTASPGVGGAKSRPKAEEHILKDPFRERIIEIMQDIQKYCQLYPKSEFGSQPYEQWVIREERRAAKEEKRKERVCAEHLKKYNDALQINDTIRMVDAYNHLNNFYKELKRKKTAGSDDDEEPLVSKKDETDEFLMGLFHEKKKQLKELARKPEYDNEKLMKLRNTLMEEFTKTEESRGIIFTKTRQSALALYHWIMDNPKFEEVGIKAHYLIGAGHNSETKPMTQNEQREVIDKFRGGSINLLIATTVAEEGLDIKECNIVIRYGLVTNEIAMVQARGRARADESTYALVASSGSGAVEREDVNIFRENMMYKAIQRVQEMPPEEYLNKIQDFQLQSIVEKRMKAKRDQRKTYKKNPSLITFLCKNCHKVICSGEDIRVIENMHHVSVKKDFQHLYHIRENRTLQDKHADYQTNVEIICKDCGQPWGNMMVYRGLDLPCLKIRNFVVVFEDKKTTKEIFKKWGELPITFPNLDYAAHCPSSDED</sequence>
<keyword evidence="13" id="KW-0694">RNA-binding</keyword>
<comment type="catalytic activity">
    <reaction evidence="15">
        <text>ATP + H2O = ADP + phosphate + H(+)</text>
        <dbReference type="Rhea" id="RHEA:13065"/>
        <dbReference type="ChEBI" id="CHEBI:15377"/>
        <dbReference type="ChEBI" id="CHEBI:15378"/>
        <dbReference type="ChEBI" id="CHEBI:30616"/>
        <dbReference type="ChEBI" id="CHEBI:43474"/>
        <dbReference type="ChEBI" id="CHEBI:456216"/>
        <dbReference type="EC" id="3.6.4.13"/>
    </reaction>
    <physiologicalReaction direction="left-to-right" evidence="15">
        <dbReference type="Rhea" id="RHEA:13066"/>
    </physiologicalReaction>
</comment>
<evidence type="ECO:0000313" key="19">
    <source>
        <dbReference type="Ensembl" id="ENSMGAP00000029134.1"/>
    </source>
</evidence>
<dbReference type="PROSITE" id="PS51192">
    <property type="entry name" value="HELICASE_ATP_BIND_1"/>
    <property type="match status" value="1"/>
</dbReference>
<evidence type="ECO:0000256" key="9">
    <source>
        <dbReference type="ARBA" id="ARBA00022806"/>
    </source>
</evidence>
<dbReference type="GO" id="GO:0005524">
    <property type="term" value="F:ATP binding"/>
    <property type="evidence" value="ECO:0007669"/>
    <property type="project" value="UniProtKB-KW"/>
</dbReference>
<evidence type="ECO:0000256" key="15">
    <source>
        <dbReference type="ARBA" id="ARBA00049390"/>
    </source>
</evidence>
<dbReference type="InterPro" id="IPR011545">
    <property type="entry name" value="DEAD/DEAH_box_helicase_dom"/>
</dbReference>
<dbReference type="GO" id="GO:0003724">
    <property type="term" value="F:RNA helicase activity"/>
    <property type="evidence" value="ECO:0007669"/>
    <property type="project" value="UniProtKB-EC"/>
</dbReference>
<feature type="domain" description="Helicase ATP-binding" evidence="16">
    <location>
        <begin position="7"/>
        <end position="199"/>
    </location>
</feature>
<name>A0A803YBI7_MELGA</name>
<dbReference type="PANTHER" id="PTHR14074">
    <property type="entry name" value="HELICASE WITH DEATH DOMAIN-RELATED"/>
    <property type="match status" value="1"/>
</dbReference>
<dbReference type="SUPFAM" id="SSF52540">
    <property type="entry name" value="P-loop containing nucleoside triphosphate hydrolases"/>
    <property type="match status" value="1"/>
</dbReference>
<evidence type="ECO:0000256" key="13">
    <source>
        <dbReference type="ARBA" id="ARBA00022884"/>
    </source>
</evidence>
<evidence type="ECO:0000256" key="10">
    <source>
        <dbReference type="ARBA" id="ARBA00022833"/>
    </source>
</evidence>
<dbReference type="InterPro" id="IPR041204">
    <property type="entry name" value="RIG-I-like_C"/>
</dbReference>
<evidence type="ECO:0000256" key="3">
    <source>
        <dbReference type="ARBA" id="ARBA00012552"/>
    </source>
</evidence>
<dbReference type="SMART" id="SM00487">
    <property type="entry name" value="DEXDc"/>
    <property type="match status" value="1"/>
</dbReference>
<comment type="similarity">
    <text evidence="2">Belongs to the helicase family. RLR subfamily.</text>
</comment>
<dbReference type="GO" id="GO:0039530">
    <property type="term" value="P:MDA-5 signaling pathway"/>
    <property type="evidence" value="ECO:0007669"/>
    <property type="project" value="TreeGrafter"/>
</dbReference>
<reference evidence="19" key="2">
    <citation type="submission" date="2025-08" db="UniProtKB">
        <authorList>
            <consortium name="Ensembl"/>
        </authorList>
    </citation>
    <scope>IDENTIFICATION</scope>
</reference>
<evidence type="ECO:0000256" key="6">
    <source>
        <dbReference type="ARBA" id="ARBA00022723"/>
    </source>
</evidence>
<evidence type="ECO:0000256" key="12">
    <source>
        <dbReference type="ARBA" id="ARBA00022859"/>
    </source>
</evidence>
<keyword evidence="12" id="KW-0391">Immunity</keyword>
<keyword evidence="4" id="KW-0963">Cytoplasm</keyword>
<dbReference type="GO" id="GO:0140374">
    <property type="term" value="P:antiviral innate immune response"/>
    <property type="evidence" value="ECO:0007669"/>
    <property type="project" value="TreeGrafter"/>
</dbReference>
<accession>A0A803YBI7</accession>
<keyword evidence="14" id="KW-0051">Antiviral defense</keyword>
<evidence type="ECO:0000256" key="14">
    <source>
        <dbReference type="ARBA" id="ARBA00023118"/>
    </source>
</evidence>
<dbReference type="InterPro" id="IPR038557">
    <property type="entry name" value="RLR_C_sf"/>
</dbReference>
<dbReference type="Pfam" id="PF18119">
    <property type="entry name" value="RIG-I_C"/>
    <property type="match status" value="1"/>
</dbReference>
<dbReference type="Bgee" id="ENSMGAG00000010882">
    <property type="expression patterns" value="Expressed in ileum and 17 other cell types or tissues"/>
</dbReference>
<reference evidence="19 20" key="1">
    <citation type="journal article" date="2010" name="PLoS Biol.">
        <title>Multi-platform next-generation sequencing of the domestic turkey (Meleagris gallopavo): genome assembly and analysis.</title>
        <authorList>
            <person name="Dalloul R.A."/>
            <person name="Long J.A."/>
            <person name="Zimin A.V."/>
            <person name="Aslam L."/>
            <person name="Beal K."/>
            <person name="Blomberg L.A."/>
            <person name="Bouffard P."/>
            <person name="Burt D.W."/>
            <person name="Crasta O."/>
            <person name="Crooijmans R.P."/>
            <person name="Cooper K."/>
            <person name="Coulombe R.A."/>
            <person name="De S."/>
            <person name="Delany M.E."/>
            <person name="Dodgson J.B."/>
            <person name="Dong J.J."/>
            <person name="Evans C."/>
            <person name="Frederickson K.M."/>
            <person name="Flicek P."/>
            <person name="Florea L."/>
            <person name="Folkerts O."/>
            <person name="Groenen M.A."/>
            <person name="Harkins T.T."/>
            <person name="Herrero J."/>
            <person name="Hoffmann S."/>
            <person name="Megens H.J."/>
            <person name="Jiang A."/>
            <person name="de Jong P."/>
            <person name="Kaiser P."/>
            <person name="Kim H."/>
            <person name="Kim K.W."/>
            <person name="Kim S."/>
            <person name="Langenberger D."/>
            <person name="Lee M.K."/>
            <person name="Lee T."/>
            <person name="Mane S."/>
            <person name="Marcais G."/>
            <person name="Marz M."/>
            <person name="McElroy A.P."/>
            <person name="Modise T."/>
            <person name="Nefedov M."/>
            <person name="Notredame C."/>
            <person name="Paton I.R."/>
            <person name="Payne W.S."/>
            <person name="Pertea G."/>
            <person name="Prickett D."/>
            <person name="Puiu D."/>
            <person name="Qioa D."/>
            <person name="Raineri E."/>
            <person name="Ruffier M."/>
            <person name="Salzberg S.L."/>
            <person name="Schatz M.C."/>
            <person name="Scheuring C."/>
            <person name="Schmidt C.J."/>
            <person name="Schroeder S."/>
            <person name="Searle S.M."/>
            <person name="Smith E.J."/>
            <person name="Smith J."/>
            <person name="Sonstegard T.S."/>
            <person name="Stadler P.F."/>
            <person name="Tafer H."/>
            <person name="Tu Z.J."/>
            <person name="Van Tassell C.P."/>
            <person name="Vilella A.J."/>
            <person name="Williams K.P."/>
            <person name="Yorke J.A."/>
            <person name="Zhang L."/>
            <person name="Zhang H.B."/>
            <person name="Zhang X."/>
            <person name="Zhang Y."/>
            <person name="Reed K.M."/>
        </authorList>
    </citation>
    <scope>NUCLEOTIDE SEQUENCE [LARGE SCALE GENOMIC DNA]</scope>
</reference>
<evidence type="ECO:0000256" key="11">
    <source>
        <dbReference type="ARBA" id="ARBA00022840"/>
    </source>
</evidence>
<evidence type="ECO:0000256" key="7">
    <source>
        <dbReference type="ARBA" id="ARBA00022741"/>
    </source>
</evidence>
<reference evidence="19" key="3">
    <citation type="submission" date="2025-09" db="UniProtKB">
        <authorList>
            <consortium name="Ensembl"/>
        </authorList>
    </citation>
    <scope>IDENTIFICATION</scope>
</reference>
<keyword evidence="10" id="KW-0862">Zinc</keyword>
<keyword evidence="20" id="KW-1185">Reference proteome</keyword>
<keyword evidence="5" id="KW-0399">Innate immunity</keyword>
<feature type="domain" description="RLR CTR" evidence="18">
    <location>
        <begin position="526"/>
        <end position="655"/>
    </location>
</feature>
<dbReference type="InterPro" id="IPR027417">
    <property type="entry name" value="P-loop_NTPase"/>
</dbReference>
<dbReference type="GO" id="GO:0005737">
    <property type="term" value="C:cytoplasm"/>
    <property type="evidence" value="ECO:0007669"/>
    <property type="project" value="UniProtKB-SubCell"/>
</dbReference>
<evidence type="ECO:0000259" key="16">
    <source>
        <dbReference type="PROSITE" id="PS51192"/>
    </source>
</evidence>
<gene>
    <name evidence="19" type="primary">IFIH1</name>
</gene>
<dbReference type="Ensembl" id="ENSMGAT00000037848.1">
    <property type="protein sequence ID" value="ENSMGAP00000029134.1"/>
    <property type="gene ID" value="ENSMGAG00000010882.3"/>
</dbReference>
<dbReference type="GO" id="GO:0003725">
    <property type="term" value="F:double-stranded RNA binding"/>
    <property type="evidence" value="ECO:0007669"/>
    <property type="project" value="TreeGrafter"/>
</dbReference>
<dbReference type="InterPro" id="IPR021673">
    <property type="entry name" value="RLR_CTR"/>
</dbReference>
<dbReference type="InterPro" id="IPR051363">
    <property type="entry name" value="RLR_Helicase"/>
</dbReference>
<evidence type="ECO:0000256" key="2">
    <source>
        <dbReference type="ARBA" id="ARBA00006866"/>
    </source>
</evidence>
<evidence type="ECO:0000256" key="4">
    <source>
        <dbReference type="ARBA" id="ARBA00022490"/>
    </source>
</evidence>
<dbReference type="Pfam" id="PF00271">
    <property type="entry name" value="Helicase_C"/>
    <property type="match status" value="1"/>
</dbReference>
<dbReference type="Proteomes" id="UP000001645">
    <property type="component" value="Chromosome 7"/>
</dbReference>
<dbReference type="AlphaFoldDB" id="A0A803YBI7"/>
<evidence type="ECO:0000256" key="8">
    <source>
        <dbReference type="ARBA" id="ARBA00022801"/>
    </source>
</evidence>
<dbReference type="OrthoDB" id="416741at2759"/>
<dbReference type="PANTHER" id="PTHR14074:SF14">
    <property type="entry name" value="INTERFERON-INDUCED HELICASE C DOMAIN-CONTAINING PROTEIN 1"/>
    <property type="match status" value="1"/>
</dbReference>
<dbReference type="GO" id="GO:0016787">
    <property type="term" value="F:hydrolase activity"/>
    <property type="evidence" value="ECO:0007669"/>
    <property type="project" value="UniProtKB-KW"/>
</dbReference>
<dbReference type="GO" id="GO:0003727">
    <property type="term" value="F:single-stranded RNA binding"/>
    <property type="evidence" value="ECO:0007669"/>
    <property type="project" value="TreeGrafter"/>
</dbReference>
<proteinExistence type="inferred from homology"/>
<dbReference type="GO" id="GO:0008270">
    <property type="term" value="F:zinc ion binding"/>
    <property type="evidence" value="ECO:0007669"/>
    <property type="project" value="TreeGrafter"/>
</dbReference>
<protein>
    <recommendedName>
        <fullName evidence="3">RNA helicase</fullName>
        <ecNumber evidence="3">3.6.4.13</ecNumber>
    </recommendedName>
</protein>
<dbReference type="EC" id="3.6.4.13" evidence="3"/>
<dbReference type="InterPro" id="IPR001650">
    <property type="entry name" value="Helicase_C-like"/>
</dbReference>
<dbReference type="SMART" id="SM00490">
    <property type="entry name" value="HELICc"/>
    <property type="match status" value="1"/>
</dbReference>
<dbReference type="Gene3D" id="3.40.50.300">
    <property type="entry name" value="P-loop containing nucleotide triphosphate hydrolases"/>
    <property type="match status" value="3"/>
</dbReference>
<dbReference type="CDD" id="cd15807">
    <property type="entry name" value="MDA5_C"/>
    <property type="match status" value="1"/>
</dbReference>
<keyword evidence="8" id="KW-0378">Hydrolase</keyword>
<dbReference type="CDD" id="cd18802">
    <property type="entry name" value="SF2_C_dicer"/>
    <property type="match status" value="1"/>
</dbReference>
<dbReference type="Gene3D" id="2.170.150.30">
    <property type="entry name" value="RIG-I-like receptor, C-terminal regulatory domain"/>
    <property type="match status" value="1"/>
</dbReference>
<dbReference type="PROSITE" id="PS51194">
    <property type="entry name" value="HELICASE_CTER"/>
    <property type="match status" value="1"/>
</dbReference>
<dbReference type="FunFam" id="3.40.50.300:FF:000736">
    <property type="entry name" value="Interferon-induced helicase C domain-containing protein 1"/>
    <property type="match status" value="1"/>
</dbReference>
<keyword evidence="9" id="KW-0347">Helicase</keyword>
<keyword evidence="7" id="KW-0547">Nucleotide-binding</keyword>
<evidence type="ECO:0000256" key="1">
    <source>
        <dbReference type="ARBA" id="ARBA00004496"/>
    </source>
</evidence>
<dbReference type="Gene3D" id="1.20.1320.30">
    <property type="match status" value="1"/>
</dbReference>
<keyword evidence="11" id="KW-0067">ATP-binding</keyword>
<dbReference type="GeneTree" id="ENSGT00940000153173"/>
<evidence type="ECO:0000313" key="20">
    <source>
        <dbReference type="Proteomes" id="UP000001645"/>
    </source>
</evidence>
<keyword evidence="6" id="KW-0479">Metal-binding</keyword>
<dbReference type="Pfam" id="PF00270">
    <property type="entry name" value="DEAD"/>
    <property type="match status" value="1"/>
</dbReference>
<evidence type="ECO:0000259" key="18">
    <source>
        <dbReference type="PROSITE" id="PS51789"/>
    </source>
</evidence>
<comment type="subcellular location">
    <subcellularLocation>
        <location evidence="1">Cytoplasm</location>
    </subcellularLocation>
</comment>
<dbReference type="CDD" id="cd12090">
    <property type="entry name" value="MDA5_ID"/>
    <property type="match status" value="1"/>
</dbReference>
<evidence type="ECO:0000256" key="5">
    <source>
        <dbReference type="ARBA" id="ARBA00022588"/>
    </source>
</evidence>
<organism evidence="19 20">
    <name type="scientific">Meleagris gallopavo</name>
    <name type="common">Wild turkey</name>
    <dbReference type="NCBI Taxonomy" id="9103"/>
    <lineage>
        <taxon>Eukaryota</taxon>
        <taxon>Metazoa</taxon>
        <taxon>Chordata</taxon>
        <taxon>Craniata</taxon>
        <taxon>Vertebrata</taxon>
        <taxon>Euteleostomi</taxon>
        <taxon>Archelosauria</taxon>
        <taxon>Archosauria</taxon>
        <taxon>Dinosauria</taxon>
        <taxon>Saurischia</taxon>
        <taxon>Theropoda</taxon>
        <taxon>Coelurosauria</taxon>
        <taxon>Aves</taxon>
        <taxon>Neognathae</taxon>
        <taxon>Galloanserae</taxon>
        <taxon>Galliformes</taxon>
        <taxon>Phasianidae</taxon>
        <taxon>Meleagridinae</taxon>
        <taxon>Meleagris</taxon>
    </lineage>
</organism>
<evidence type="ECO:0000259" key="17">
    <source>
        <dbReference type="PROSITE" id="PS51194"/>
    </source>
</evidence>
<dbReference type="InterPro" id="IPR014001">
    <property type="entry name" value="Helicase_ATP-bd"/>
</dbReference>
<dbReference type="Pfam" id="PF11648">
    <property type="entry name" value="RIG-I_C-RD"/>
    <property type="match status" value="1"/>
</dbReference>
<dbReference type="PROSITE" id="PS51789">
    <property type="entry name" value="RLR_CTR"/>
    <property type="match status" value="1"/>
</dbReference>
<feature type="domain" description="Helicase C-terminal" evidence="17">
    <location>
        <begin position="341"/>
        <end position="506"/>
    </location>
</feature>